<evidence type="ECO:0000256" key="1">
    <source>
        <dbReference type="ARBA" id="ARBA00022723"/>
    </source>
</evidence>
<keyword evidence="2 4" id="KW-0863">Zinc-finger</keyword>
<protein>
    <recommendedName>
        <fullName evidence="7">PHD-type domain-containing protein</fullName>
    </recommendedName>
</protein>
<dbReference type="PANTHER" id="PTHR33395">
    <property type="entry name" value="TRANSCRIPTASE, PUTATIVE-RELATED-RELATED"/>
    <property type="match status" value="1"/>
</dbReference>
<dbReference type="InterPro" id="IPR011011">
    <property type="entry name" value="Znf_FYVE_PHD"/>
</dbReference>
<dbReference type="GO" id="GO:0061343">
    <property type="term" value="P:cell adhesion involved in heart morphogenesis"/>
    <property type="evidence" value="ECO:0007669"/>
    <property type="project" value="TreeGrafter"/>
</dbReference>
<evidence type="ECO:0000256" key="2">
    <source>
        <dbReference type="ARBA" id="ARBA00022771"/>
    </source>
</evidence>
<keyword evidence="3" id="KW-0862">Zinc</keyword>
<dbReference type="GO" id="GO:0003824">
    <property type="term" value="F:catalytic activity"/>
    <property type="evidence" value="ECO:0007669"/>
    <property type="project" value="InterPro"/>
</dbReference>
<feature type="coiled-coil region" evidence="5">
    <location>
        <begin position="726"/>
        <end position="781"/>
    </location>
</feature>
<evidence type="ECO:0000256" key="5">
    <source>
        <dbReference type="SAM" id="Coils"/>
    </source>
</evidence>
<dbReference type="GO" id="GO:0031012">
    <property type="term" value="C:extracellular matrix"/>
    <property type="evidence" value="ECO:0007669"/>
    <property type="project" value="TreeGrafter"/>
</dbReference>
<organism evidence="8 9">
    <name type="scientific">Spodoptera exigua</name>
    <name type="common">Beet armyworm</name>
    <name type="synonym">Noctua fulgens</name>
    <dbReference type="NCBI Taxonomy" id="7107"/>
    <lineage>
        <taxon>Eukaryota</taxon>
        <taxon>Metazoa</taxon>
        <taxon>Ecdysozoa</taxon>
        <taxon>Arthropoda</taxon>
        <taxon>Hexapoda</taxon>
        <taxon>Insecta</taxon>
        <taxon>Pterygota</taxon>
        <taxon>Neoptera</taxon>
        <taxon>Endopterygota</taxon>
        <taxon>Lepidoptera</taxon>
        <taxon>Glossata</taxon>
        <taxon>Ditrysia</taxon>
        <taxon>Noctuoidea</taxon>
        <taxon>Noctuidae</taxon>
        <taxon>Amphipyrinae</taxon>
        <taxon>Spodoptera</taxon>
    </lineage>
</organism>
<evidence type="ECO:0000259" key="7">
    <source>
        <dbReference type="PROSITE" id="PS50016"/>
    </source>
</evidence>
<dbReference type="InterPro" id="IPR019786">
    <property type="entry name" value="Zinc_finger_PHD-type_CS"/>
</dbReference>
<sequence>MNCNCCSENIAEGSAAVKCSSCLKPYHHSCLTQLGCDPQLAEMHNWVCPSCKPKKRNADSTPVRNSQASDPNVTLRKKEPSVTILDDVAPVTSGEVSRIMKNQIDELMRHLNQTLANYVNTQMKAITDKLEGVNSSIEFMNVKFEEMKTEFFLNTKLVNELKKENEQLKTTVKDLGMRLTQMEQQARSTNVEIQCLPEHNNENLVSTVLNISKVISGDINESNIHHVTRIAKQSPANNRPKSIVVQFSSPRVRDNFLAASINFNKNKPSEEKLNTALLGIAESQRLIKFESSCDDLWVKLSHIEGKKAKEIYICTVYLPSPLQPRVLEHFVDNTNKVLEHVNECLIIGDFNMNTVNWLGMGGDVIRAPQNTCTNLERTLWDFVLLNNLRQCNYLCNQNNRILDLVLTNLDHVAVSAPTDVLSKLDVHHPPILCELSFTHFKNPRYCNNRTKLNYHRADYVAIGEALEQVDWPSEFDACMTVDQMVDIFYNLLYGLIERYVPKVPIKSTKYPYWFSRQLIKRLNEKNRLRLKVKKYNNPLDIIELDVLRKRCDHMATTCYSAHIADMEEKITSNPKYFWSYLKMKRGGTSNYPSSMTDGINTSDNINEICNYFASHFSKVYGTVGNGVHATAHADTESCIIFMFPHHGDVLVPEFIAAAASIRCSKCAGCYHRACVGVPATATPAPAWLCPGCKVKLPKTDNSATPVKGAAADYTETNSPPTDTPVSLNLAQEIRSFREELSALRAEILEMRQETADFRAAVRGCNERMDKVEHRVANLEQRFEARDPQFKTPLRDVTDPETA</sequence>
<dbReference type="PANTHER" id="PTHR33395:SF22">
    <property type="entry name" value="REVERSE TRANSCRIPTASE DOMAIN-CONTAINING PROTEIN"/>
    <property type="match status" value="1"/>
</dbReference>
<feature type="domain" description="PHD-type" evidence="7">
    <location>
        <begin position="1"/>
        <end position="54"/>
    </location>
</feature>
<dbReference type="InterPro" id="IPR019787">
    <property type="entry name" value="Znf_PHD-finger"/>
</dbReference>
<dbReference type="SUPFAM" id="SSF57903">
    <property type="entry name" value="FYVE/PHD zinc finger"/>
    <property type="match status" value="1"/>
</dbReference>
<dbReference type="InterPro" id="IPR036691">
    <property type="entry name" value="Endo/exonu/phosph_ase_sf"/>
</dbReference>
<keyword evidence="1" id="KW-0479">Metal-binding</keyword>
<dbReference type="PROSITE" id="PS01359">
    <property type="entry name" value="ZF_PHD_1"/>
    <property type="match status" value="1"/>
</dbReference>
<dbReference type="InterPro" id="IPR013083">
    <property type="entry name" value="Znf_RING/FYVE/PHD"/>
</dbReference>
<dbReference type="EMBL" id="JACKWZ010000054">
    <property type="protein sequence ID" value="KAF9418545.1"/>
    <property type="molecule type" value="Genomic_DNA"/>
</dbReference>
<dbReference type="Gene3D" id="3.60.10.10">
    <property type="entry name" value="Endonuclease/exonuclease/phosphatase"/>
    <property type="match status" value="1"/>
</dbReference>
<dbReference type="Pfam" id="PF00628">
    <property type="entry name" value="PHD"/>
    <property type="match status" value="1"/>
</dbReference>
<dbReference type="Proteomes" id="UP000648187">
    <property type="component" value="Unassembled WGS sequence"/>
</dbReference>
<dbReference type="Gene3D" id="3.30.40.10">
    <property type="entry name" value="Zinc/RING finger domain, C3HC4 (zinc finger)"/>
    <property type="match status" value="1"/>
</dbReference>
<accession>A0A835GJ99</accession>
<reference evidence="8" key="1">
    <citation type="submission" date="2020-08" db="EMBL/GenBank/DDBJ databases">
        <title>Spodoptera exigua strain:BAW_Kor-Di-RS1 Genome sequencing and assembly.</title>
        <authorList>
            <person name="Kim J."/>
            <person name="Nam H.Y."/>
            <person name="Kwon M."/>
            <person name="Choi J.H."/>
            <person name="Cho S.R."/>
            <person name="Kim G.-H."/>
        </authorList>
    </citation>
    <scope>NUCLEOTIDE SEQUENCE</scope>
    <source>
        <strain evidence="8">BAW_Kor-Di-RS1</strain>
        <tissue evidence="8">Whole-body</tissue>
    </source>
</reference>
<dbReference type="AlphaFoldDB" id="A0A835GJ99"/>
<evidence type="ECO:0000256" key="4">
    <source>
        <dbReference type="PROSITE-ProRule" id="PRU00146"/>
    </source>
</evidence>
<feature type="region of interest" description="Disordered" evidence="6">
    <location>
        <begin position="54"/>
        <end position="73"/>
    </location>
</feature>
<evidence type="ECO:0000313" key="8">
    <source>
        <dbReference type="EMBL" id="KAF9418545.1"/>
    </source>
</evidence>
<evidence type="ECO:0000313" key="9">
    <source>
        <dbReference type="Proteomes" id="UP000648187"/>
    </source>
</evidence>
<dbReference type="SUPFAM" id="SSF56219">
    <property type="entry name" value="DNase I-like"/>
    <property type="match status" value="1"/>
</dbReference>
<dbReference type="PROSITE" id="PS50016">
    <property type="entry name" value="ZF_PHD_2"/>
    <property type="match status" value="1"/>
</dbReference>
<feature type="region of interest" description="Disordered" evidence="6">
    <location>
        <begin position="783"/>
        <end position="802"/>
    </location>
</feature>
<dbReference type="SMART" id="SM00249">
    <property type="entry name" value="PHD"/>
    <property type="match status" value="2"/>
</dbReference>
<dbReference type="InterPro" id="IPR005135">
    <property type="entry name" value="Endo/exonuclease/phosphatase"/>
</dbReference>
<keyword evidence="5" id="KW-0175">Coiled coil</keyword>
<proteinExistence type="predicted"/>
<dbReference type="InterPro" id="IPR001965">
    <property type="entry name" value="Znf_PHD"/>
</dbReference>
<comment type="caution">
    <text evidence="8">The sequence shown here is derived from an EMBL/GenBank/DDBJ whole genome shotgun (WGS) entry which is preliminary data.</text>
</comment>
<dbReference type="Pfam" id="PF14529">
    <property type="entry name" value="Exo_endo_phos_2"/>
    <property type="match status" value="1"/>
</dbReference>
<evidence type="ECO:0000256" key="3">
    <source>
        <dbReference type="ARBA" id="ARBA00022833"/>
    </source>
</evidence>
<dbReference type="GO" id="GO:0007508">
    <property type="term" value="P:larval heart development"/>
    <property type="evidence" value="ECO:0007669"/>
    <property type="project" value="TreeGrafter"/>
</dbReference>
<feature type="coiled-coil region" evidence="5">
    <location>
        <begin position="158"/>
        <end position="185"/>
    </location>
</feature>
<evidence type="ECO:0000256" key="6">
    <source>
        <dbReference type="SAM" id="MobiDB-lite"/>
    </source>
</evidence>
<feature type="compositionally biased region" description="Polar residues" evidence="6">
    <location>
        <begin position="59"/>
        <end position="72"/>
    </location>
</feature>
<name>A0A835GJ99_SPOEX</name>
<gene>
    <name evidence="8" type="ORF">HW555_004694</name>
</gene>
<keyword evidence="9" id="KW-1185">Reference proteome</keyword>
<dbReference type="GO" id="GO:0008270">
    <property type="term" value="F:zinc ion binding"/>
    <property type="evidence" value="ECO:0007669"/>
    <property type="project" value="UniProtKB-KW"/>
</dbReference>